<organism evidence="1 2">
    <name type="scientific">Spirosoma montaniterrae</name>
    <dbReference type="NCBI Taxonomy" id="1178516"/>
    <lineage>
        <taxon>Bacteria</taxon>
        <taxon>Pseudomonadati</taxon>
        <taxon>Bacteroidota</taxon>
        <taxon>Cytophagia</taxon>
        <taxon>Cytophagales</taxon>
        <taxon>Cytophagaceae</taxon>
        <taxon>Spirosoma</taxon>
    </lineage>
</organism>
<evidence type="ECO:0000313" key="2">
    <source>
        <dbReference type="Proteomes" id="UP000187941"/>
    </source>
</evidence>
<accession>A0A1P9WTP6</accession>
<dbReference type="PRINTS" id="PR00411">
    <property type="entry name" value="PNDRDTASEI"/>
</dbReference>
<gene>
    <name evidence="1" type="ORF">AWR27_05055</name>
</gene>
<keyword evidence="2" id="KW-1185">Reference proteome</keyword>
<dbReference type="SUPFAM" id="SSF51905">
    <property type="entry name" value="FAD/NAD(P)-binding domain"/>
    <property type="match status" value="1"/>
</dbReference>
<dbReference type="AlphaFoldDB" id="A0A1P9WTP6"/>
<dbReference type="Pfam" id="PF13450">
    <property type="entry name" value="NAD_binding_8"/>
    <property type="match status" value="1"/>
</dbReference>
<dbReference type="RefSeq" id="WP_077130193.1">
    <property type="nucleotide sequence ID" value="NZ_CP014263.1"/>
</dbReference>
<protein>
    <submittedName>
        <fullName evidence="1">FAD-dependent oxidoreductase</fullName>
    </submittedName>
</protein>
<dbReference type="OrthoDB" id="833207at2"/>
<dbReference type="KEGG" id="smon:AWR27_05055"/>
<dbReference type="EMBL" id="CP014263">
    <property type="protein sequence ID" value="AQG78751.1"/>
    <property type="molecule type" value="Genomic_DNA"/>
</dbReference>
<dbReference type="InterPro" id="IPR036188">
    <property type="entry name" value="FAD/NAD-bd_sf"/>
</dbReference>
<dbReference type="PANTHER" id="PTHR10668">
    <property type="entry name" value="PHYTOENE DEHYDROGENASE"/>
    <property type="match status" value="1"/>
</dbReference>
<reference evidence="1 2" key="1">
    <citation type="submission" date="2016-01" db="EMBL/GenBank/DDBJ databases">
        <authorList>
            <person name="Oliw E.H."/>
        </authorList>
    </citation>
    <scope>NUCLEOTIDE SEQUENCE [LARGE SCALE GENOMIC DNA]</scope>
    <source>
        <strain evidence="1 2">DY10</strain>
    </source>
</reference>
<name>A0A1P9WTP6_9BACT</name>
<sequence>MKSSGKQYDVVVVGSGPNGLSAAIVLARAGLSVVVMEARPTIGGGTRSAALTLPGFVHDIGSAIHPLAAGSPLFQRLPLAEHGLDWIYPPVAAAHPFEGGRAALLTGSVLETAERLGDDKQVYLNLFEPIVRHWPTLLPDVLGPLRWPNHPLDLARFGLNALLPVTQLARRFKTSEARGLLAGMAAHAIQPLTSPTTSAIALVLMAAGHHQGWPMPKGGSQAIANALSGYLQSLGGEIVVDRPVRSLADMPKTRVVLFDLTPKQILQIAGDRQAPLRFSWLYRKQLENYRYGPGIFKIDWALNEPIPWASADCERAGTVHLGGTLEAIVQAEQQTFDGGHPAQPYVLLAQQSRFDPTRAPAGRHTAWAYCHVPNGSTVDMTERIEQQVERFAPGFRDCILARHTMNTAEIEAWNPNYVGGDINGGILDWRQLYTRPTLSLSPYRMSEPGLFIGSSATPPGGGVHGMCGYHAARVALRDSFGKSVPPDLVF</sequence>
<dbReference type="STRING" id="1178516.AWR27_05055"/>
<dbReference type="Gene3D" id="3.50.50.60">
    <property type="entry name" value="FAD/NAD(P)-binding domain"/>
    <property type="match status" value="1"/>
</dbReference>
<proteinExistence type="predicted"/>
<dbReference type="Proteomes" id="UP000187941">
    <property type="component" value="Chromosome"/>
</dbReference>
<dbReference type="PANTHER" id="PTHR10668:SF105">
    <property type="entry name" value="DEHYDROGENASE-RELATED"/>
    <property type="match status" value="1"/>
</dbReference>
<evidence type="ECO:0000313" key="1">
    <source>
        <dbReference type="EMBL" id="AQG78751.1"/>
    </source>
</evidence>